<dbReference type="PIRSF" id="PIRSF001021">
    <property type="entry name" value="Alph-amls_thrmst"/>
    <property type="match status" value="1"/>
</dbReference>
<dbReference type="Pfam" id="PF00128">
    <property type="entry name" value="Alpha-amylase"/>
    <property type="match status" value="1"/>
</dbReference>
<dbReference type="eggNOG" id="COG0366">
    <property type="taxonomic scope" value="Bacteria"/>
</dbReference>
<dbReference type="SMART" id="SM00642">
    <property type="entry name" value="Aamy"/>
    <property type="match status" value="1"/>
</dbReference>
<dbReference type="SUPFAM" id="SSF51445">
    <property type="entry name" value="(Trans)glycosidases"/>
    <property type="match status" value="1"/>
</dbReference>
<dbReference type="AlphaFoldDB" id="A0A1N6F9J5"/>
<dbReference type="Gene3D" id="2.40.30.140">
    <property type="match status" value="1"/>
</dbReference>
<keyword evidence="4" id="KW-0378">Hydrolase</keyword>
<feature type="active site" description="Proton donor" evidence="7">
    <location>
        <position position="265"/>
    </location>
</feature>
<dbReference type="InterPro" id="IPR017853">
    <property type="entry name" value="GH"/>
</dbReference>
<name>A0A1N6F9J5_9LACT</name>
<comment type="similarity">
    <text evidence="2">Belongs to the glycosyl hydrolase 13 family.</text>
</comment>
<dbReference type="Proteomes" id="UP000184758">
    <property type="component" value="Unassembled WGS sequence"/>
</dbReference>
<evidence type="ECO:0000256" key="1">
    <source>
        <dbReference type="ARBA" id="ARBA00001913"/>
    </source>
</evidence>
<gene>
    <name evidence="10" type="ORF">SAMN05878443_0482</name>
</gene>
<evidence type="ECO:0000313" key="11">
    <source>
        <dbReference type="Proteomes" id="UP000184758"/>
    </source>
</evidence>
<dbReference type="CDD" id="cd11318">
    <property type="entry name" value="AmyAc_bac_fung_AmyA"/>
    <property type="match status" value="1"/>
</dbReference>
<evidence type="ECO:0000256" key="2">
    <source>
        <dbReference type="ARBA" id="ARBA00008061"/>
    </source>
</evidence>
<keyword evidence="6" id="KW-0326">Glycosidase</keyword>
<dbReference type="NCBIfam" id="NF006969">
    <property type="entry name" value="PRK09441.1-2"/>
    <property type="match status" value="1"/>
</dbReference>
<evidence type="ECO:0000259" key="9">
    <source>
        <dbReference type="SMART" id="SM00642"/>
    </source>
</evidence>
<accession>A0A1N6F9J5</accession>
<organism evidence="10 11">
    <name type="scientific">Carnobacterium alterfunditum</name>
    <dbReference type="NCBI Taxonomy" id="28230"/>
    <lineage>
        <taxon>Bacteria</taxon>
        <taxon>Bacillati</taxon>
        <taxon>Bacillota</taxon>
        <taxon>Bacilli</taxon>
        <taxon>Lactobacillales</taxon>
        <taxon>Carnobacteriaceae</taxon>
        <taxon>Carnobacterium</taxon>
    </lineage>
</organism>
<evidence type="ECO:0000313" key="10">
    <source>
        <dbReference type="EMBL" id="SIN91907.1"/>
    </source>
</evidence>
<dbReference type="Pfam" id="PF09154">
    <property type="entry name" value="Alpha-amy_C_pro"/>
    <property type="match status" value="1"/>
</dbReference>
<reference evidence="11" key="1">
    <citation type="submission" date="2016-11" db="EMBL/GenBank/DDBJ databases">
        <authorList>
            <person name="Varghese N."/>
            <person name="Submissions S."/>
        </authorList>
    </citation>
    <scope>NUCLEOTIDE SEQUENCE [LARGE SCALE GENOMIC DNA]</scope>
    <source>
        <strain evidence="11">313</strain>
    </source>
</reference>
<dbReference type="Gene3D" id="2.60.40.1180">
    <property type="entry name" value="Golgi alpha-mannosidase II"/>
    <property type="match status" value="1"/>
</dbReference>
<dbReference type="OrthoDB" id="9805159at2"/>
<protein>
    <submittedName>
        <fullName evidence="10">Alpha-amylase</fullName>
    </submittedName>
</protein>
<dbReference type="InterPro" id="IPR013776">
    <property type="entry name" value="A-amylase_thermo"/>
</dbReference>
<dbReference type="Gene3D" id="3.20.20.80">
    <property type="entry name" value="Glycosidases"/>
    <property type="match status" value="1"/>
</dbReference>
<evidence type="ECO:0000256" key="8">
    <source>
        <dbReference type="PIRSR" id="PIRSR001021-2"/>
    </source>
</evidence>
<dbReference type="STRING" id="28230.SAMN05878443_0482"/>
<sequence length="493" mass="57422">MFKNGVMMQYFEWHLEDDGNHWKRLKDDAKHLREIGVTSVWIPPCFKGTGTQDNGYGIYDLYDLGEFDQKGTVRTKYGTKEELIEAIDELHKYEIQVYADVVLNHKAGADKTERFKVIEVDPDDRNQPISDPYEIEGWTEFTFPGRKGKYSDFQWHWHHFSGTDYNQENEKKAIYRIEGQNKGWADNATVDDEYGNYDYLMYADIDYSHPDVIEEIKKWANWFIEETGIDGFRLDAVKHINEKFIYELRESIEANFGKQFFIVGEYWDQDYASLNSYLDSQDYKLDLFDVGLHHQLEQASKQGNGFDLRQLFDRTLIKEHPMHAVTFVDNHDSQPDQSLESFLEPWFKPIAYGIILLMEQGYPVLFYGDYYGIKGDDPIEPQREVIDKLLYLKKNFAYGVQTDYFDHENCIGWTRSGNEEHPKGCAVVISNSEAGYKDMFVGKEKSGLVYEDYLGNCTETVTIDEAGNGHFIVEAGSLSVWIEREEQTVKSAV</sequence>
<feature type="binding site" evidence="8">
    <location>
        <position position="104"/>
    </location>
    <ligand>
        <name>Ca(2+)</name>
        <dbReference type="ChEBI" id="CHEBI:29108"/>
        <label>1</label>
    </ligand>
</feature>
<proteinExistence type="inferred from homology"/>
<keyword evidence="8" id="KW-0106">Calcium</keyword>
<feature type="domain" description="Glycosyl hydrolase family 13 catalytic" evidence="9">
    <location>
        <begin position="5"/>
        <end position="393"/>
    </location>
</feature>
<feature type="binding site" evidence="8">
    <location>
        <position position="206"/>
    </location>
    <ligand>
        <name>Ca(2+)</name>
        <dbReference type="ChEBI" id="CHEBI:29108"/>
        <label>2</label>
    </ligand>
</feature>
<evidence type="ECO:0000256" key="4">
    <source>
        <dbReference type="ARBA" id="ARBA00022801"/>
    </source>
</evidence>
<dbReference type="PANTHER" id="PTHR43447">
    <property type="entry name" value="ALPHA-AMYLASE"/>
    <property type="match status" value="1"/>
</dbReference>
<feature type="binding site" evidence="8">
    <location>
        <position position="198"/>
    </location>
    <ligand>
        <name>Ca(2+)</name>
        <dbReference type="ChEBI" id="CHEBI:29108"/>
        <label>1</label>
    </ligand>
</feature>
<feature type="active site" description="Nucleophile" evidence="7">
    <location>
        <position position="235"/>
    </location>
</feature>
<dbReference type="InterPro" id="IPR015237">
    <property type="entry name" value="Alpha-amylase_C_pro"/>
</dbReference>
<dbReference type="SUPFAM" id="SSF51011">
    <property type="entry name" value="Glycosyl hydrolase domain"/>
    <property type="match status" value="1"/>
</dbReference>
<evidence type="ECO:0000256" key="6">
    <source>
        <dbReference type="ARBA" id="ARBA00023295"/>
    </source>
</evidence>
<dbReference type="GO" id="GO:0005975">
    <property type="term" value="P:carbohydrate metabolic process"/>
    <property type="evidence" value="ECO:0007669"/>
    <property type="project" value="InterPro"/>
</dbReference>
<comment type="cofactor">
    <cofactor evidence="1">
        <name>Ca(2+)</name>
        <dbReference type="ChEBI" id="CHEBI:29108"/>
    </cofactor>
</comment>
<keyword evidence="5" id="KW-0119">Carbohydrate metabolism</keyword>
<keyword evidence="3 8" id="KW-0479">Metal-binding</keyword>
<dbReference type="RefSeq" id="WP_034547092.1">
    <property type="nucleotide sequence ID" value="NZ_FSRN01000001.1"/>
</dbReference>
<feature type="binding site" evidence="8">
    <location>
        <position position="204"/>
    </location>
    <ligand>
        <name>Ca(2+)</name>
        <dbReference type="ChEBI" id="CHEBI:29108"/>
        <label>1</label>
    </ligand>
</feature>
<dbReference type="InterPro" id="IPR006047">
    <property type="entry name" value="GH13_cat_dom"/>
</dbReference>
<keyword evidence="11" id="KW-1185">Reference proteome</keyword>
<dbReference type="InterPro" id="IPR013780">
    <property type="entry name" value="Glyco_hydro_b"/>
</dbReference>
<evidence type="ECO:0000256" key="5">
    <source>
        <dbReference type="ARBA" id="ARBA00023277"/>
    </source>
</evidence>
<evidence type="ECO:0000256" key="7">
    <source>
        <dbReference type="PIRSR" id="PIRSR001021-1"/>
    </source>
</evidence>
<dbReference type="EMBL" id="FSRN01000001">
    <property type="protein sequence ID" value="SIN91907.1"/>
    <property type="molecule type" value="Genomic_DNA"/>
</dbReference>
<feature type="binding site" evidence="8">
    <location>
        <position position="239"/>
    </location>
    <ligand>
        <name>Ca(2+)</name>
        <dbReference type="ChEBI" id="CHEBI:29108"/>
        <label>1</label>
    </ligand>
</feature>
<dbReference type="GO" id="GO:0004553">
    <property type="term" value="F:hydrolase activity, hydrolyzing O-glycosyl compounds"/>
    <property type="evidence" value="ECO:0007669"/>
    <property type="project" value="InterPro"/>
</dbReference>
<dbReference type="GO" id="GO:0005509">
    <property type="term" value="F:calcium ion binding"/>
    <property type="evidence" value="ECO:0007669"/>
    <property type="project" value="InterPro"/>
</dbReference>
<evidence type="ECO:0000256" key="3">
    <source>
        <dbReference type="ARBA" id="ARBA00022723"/>
    </source>
</evidence>
<dbReference type="NCBIfam" id="NF006968">
    <property type="entry name" value="PRK09441.1-1"/>
    <property type="match status" value="1"/>
</dbReference>